<gene>
    <name evidence="9" type="ORF">Vretifemale_9530</name>
</gene>
<sequence length="387" mass="43301">MAPLTAPKQRCFYEVLEVPRDADEDAIKKAYRKQALLWHPDKNAHRAEEAAERFKEIQNAYEILSDKHERAWYDDHRDQILRSGERHQAGGGGGFEGGTGKPAEDEELFSFFTSSCYSGYGDGPKGFYGVYASVFAKLAKQEQEAWERRDAANADGDDDLSGGGGSSSSAPTFPGFGTSLSDTATVNAFYSHWLNFTTCRNFAWADLYNPAAAPNRQVRRRMEEENAKARRAARKEWIDTVRELVGFVRKRDKRVARAQAEEAARRAAREAEDQERRRAEREARLAKAAEYEDADWIRSSEAPGDGEYSGDEQEEEEMEVHECVVCDKVFRSEKQLRNHERSKKHTEALAALRAMMEEEEAALGGLGGGDGDDGDAIMYGSGATARV</sequence>
<dbReference type="SMART" id="SM00451">
    <property type="entry name" value="ZnF_U1"/>
    <property type="match status" value="1"/>
</dbReference>
<dbReference type="InterPro" id="IPR001623">
    <property type="entry name" value="DnaJ_domain"/>
</dbReference>
<dbReference type="Pfam" id="PF00226">
    <property type="entry name" value="DnaJ"/>
    <property type="match status" value="1"/>
</dbReference>
<dbReference type="InterPro" id="IPR022755">
    <property type="entry name" value="Znf_C2H2_jaz"/>
</dbReference>
<dbReference type="InterPro" id="IPR036236">
    <property type="entry name" value="Znf_C2H2_sf"/>
</dbReference>
<evidence type="ECO:0000259" key="7">
    <source>
        <dbReference type="PROSITE" id="PS50076"/>
    </source>
</evidence>
<dbReference type="AlphaFoldDB" id="A0A8J4CCT2"/>
<dbReference type="PROSITE" id="PS50076">
    <property type="entry name" value="DNAJ_2"/>
    <property type="match status" value="1"/>
</dbReference>
<dbReference type="Proteomes" id="UP000747110">
    <property type="component" value="Unassembled WGS sequence"/>
</dbReference>
<evidence type="ECO:0000256" key="1">
    <source>
        <dbReference type="ARBA" id="ARBA00022723"/>
    </source>
</evidence>
<dbReference type="SMART" id="SM00355">
    <property type="entry name" value="ZnF_C2H2"/>
    <property type="match status" value="1"/>
</dbReference>
<feature type="region of interest" description="Disordered" evidence="6">
    <location>
        <begin position="146"/>
        <end position="170"/>
    </location>
</feature>
<dbReference type="InterPro" id="IPR036869">
    <property type="entry name" value="J_dom_sf"/>
</dbReference>
<evidence type="ECO:0000256" key="4">
    <source>
        <dbReference type="PROSITE-ProRule" id="PRU00042"/>
    </source>
</evidence>
<feature type="domain" description="C2H2-type" evidence="8">
    <location>
        <begin position="321"/>
        <end position="350"/>
    </location>
</feature>
<proteinExistence type="predicted"/>
<dbReference type="InterPro" id="IPR003604">
    <property type="entry name" value="Matrin/U1-like-C_Znf_C2H2"/>
</dbReference>
<dbReference type="GO" id="GO:0008270">
    <property type="term" value="F:zinc ion binding"/>
    <property type="evidence" value="ECO:0007669"/>
    <property type="project" value="UniProtKB-KW"/>
</dbReference>
<dbReference type="PROSITE" id="PS00028">
    <property type="entry name" value="ZINC_FINGER_C2H2_1"/>
    <property type="match status" value="1"/>
</dbReference>
<dbReference type="OrthoDB" id="5894at2759"/>
<dbReference type="SMART" id="SM00271">
    <property type="entry name" value="DnaJ"/>
    <property type="match status" value="1"/>
</dbReference>
<comment type="caution">
    <text evidence="9">The sequence shown here is derived from an EMBL/GenBank/DDBJ whole genome shotgun (WGS) entry which is preliminary data.</text>
</comment>
<dbReference type="PANTHER" id="PTHR44029:SF1">
    <property type="entry name" value="DNAJ HOMOLOG SUBFAMILY C MEMBER 21"/>
    <property type="match status" value="1"/>
</dbReference>
<feature type="domain" description="J" evidence="7">
    <location>
        <begin position="11"/>
        <end position="77"/>
    </location>
</feature>
<keyword evidence="2 4" id="KW-0863">Zinc-finger</keyword>
<dbReference type="Gene3D" id="1.10.287.110">
    <property type="entry name" value="DnaJ domain"/>
    <property type="match status" value="1"/>
</dbReference>
<dbReference type="PANTHER" id="PTHR44029">
    <property type="entry name" value="DNAJ HOMOLOG SUBFAMILY C MEMBER 21"/>
    <property type="match status" value="1"/>
</dbReference>
<dbReference type="SUPFAM" id="SSF46565">
    <property type="entry name" value="Chaperone J-domain"/>
    <property type="match status" value="1"/>
</dbReference>
<dbReference type="InterPro" id="IPR054076">
    <property type="entry name" value="ZUO1-like_ZHD"/>
</dbReference>
<evidence type="ECO:0000256" key="2">
    <source>
        <dbReference type="ARBA" id="ARBA00022771"/>
    </source>
</evidence>
<evidence type="ECO:0008006" key="11">
    <source>
        <dbReference type="Google" id="ProtNLM"/>
    </source>
</evidence>
<dbReference type="PROSITE" id="PS50157">
    <property type="entry name" value="ZINC_FINGER_C2H2_2"/>
    <property type="match status" value="1"/>
</dbReference>
<evidence type="ECO:0000259" key="8">
    <source>
        <dbReference type="PROSITE" id="PS50157"/>
    </source>
</evidence>
<dbReference type="GO" id="GO:0005737">
    <property type="term" value="C:cytoplasm"/>
    <property type="evidence" value="ECO:0007669"/>
    <property type="project" value="TreeGrafter"/>
</dbReference>
<dbReference type="Gene3D" id="3.30.160.60">
    <property type="entry name" value="Classic Zinc Finger"/>
    <property type="match status" value="1"/>
</dbReference>
<dbReference type="Pfam" id="PF21884">
    <property type="entry name" value="ZUO1-like_ZHD"/>
    <property type="match status" value="1"/>
</dbReference>
<reference evidence="9" key="1">
    <citation type="journal article" date="2021" name="Proc. Natl. Acad. Sci. U.S.A.">
        <title>Three genomes in the algal genus Volvox reveal the fate of a haploid sex-determining region after a transition to homothallism.</title>
        <authorList>
            <person name="Yamamoto K."/>
            <person name="Hamaji T."/>
            <person name="Kawai-Toyooka H."/>
            <person name="Matsuzaki R."/>
            <person name="Takahashi F."/>
            <person name="Nishimura Y."/>
            <person name="Kawachi M."/>
            <person name="Noguchi H."/>
            <person name="Minakuchi Y."/>
            <person name="Umen J.G."/>
            <person name="Toyoda A."/>
            <person name="Nozaki H."/>
        </authorList>
    </citation>
    <scope>NUCLEOTIDE SEQUENCE</scope>
    <source>
        <strain evidence="9">NIES-3786</strain>
    </source>
</reference>
<evidence type="ECO:0000256" key="6">
    <source>
        <dbReference type="SAM" id="MobiDB-lite"/>
    </source>
</evidence>
<dbReference type="PROSITE" id="PS00636">
    <property type="entry name" value="DNAJ_1"/>
    <property type="match status" value="1"/>
</dbReference>
<evidence type="ECO:0000256" key="3">
    <source>
        <dbReference type="ARBA" id="ARBA00022833"/>
    </source>
</evidence>
<dbReference type="GO" id="GO:0003676">
    <property type="term" value="F:nucleic acid binding"/>
    <property type="evidence" value="ECO:0007669"/>
    <property type="project" value="InterPro"/>
</dbReference>
<keyword evidence="3" id="KW-0862">Zinc</keyword>
<evidence type="ECO:0000256" key="5">
    <source>
        <dbReference type="SAM" id="Coils"/>
    </source>
</evidence>
<dbReference type="EMBL" id="BNCP01000018">
    <property type="protein sequence ID" value="GIL80394.1"/>
    <property type="molecule type" value="Genomic_DNA"/>
</dbReference>
<name>A0A8J4CCT2_9CHLO</name>
<dbReference type="PRINTS" id="PR00625">
    <property type="entry name" value="JDOMAIN"/>
</dbReference>
<evidence type="ECO:0000313" key="9">
    <source>
        <dbReference type="EMBL" id="GIL80394.1"/>
    </source>
</evidence>
<dbReference type="InterPro" id="IPR018253">
    <property type="entry name" value="DnaJ_domain_CS"/>
</dbReference>
<dbReference type="Pfam" id="PF12171">
    <property type="entry name" value="zf-C2H2_jaz"/>
    <property type="match status" value="1"/>
</dbReference>
<accession>A0A8J4CCT2</accession>
<dbReference type="InterPro" id="IPR013087">
    <property type="entry name" value="Znf_C2H2_type"/>
</dbReference>
<keyword evidence="10" id="KW-1185">Reference proteome</keyword>
<evidence type="ECO:0000313" key="10">
    <source>
        <dbReference type="Proteomes" id="UP000747110"/>
    </source>
</evidence>
<organism evidence="9 10">
    <name type="scientific">Volvox reticuliferus</name>
    <dbReference type="NCBI Taxonomy" id="1737510"/>
    <lineage>
        <taxon>Eukaryota</taxon>
        <taxon>Viridiplantae</taxon>
        <taxon>Chlorophyta</taxon>
        <taxon>core chlorophytes</taxon>
        <taxon>Chlorophyceae</taxon>
        <taxon>CS clade</taxon>
        <taxon>Chlamydomonadales</taxon>
        <taxon>Volvocaceae</taxon>
        <taxon>Volvox</taxon>
    </lineage>
</organism>
<dbReference type="CDD" id="cd06257">
    <property type="entry name" value="DnaJ"/>
    <property type="match status" value="1"/>
</dbReference>
<keyword evidence="1" id="KW-0479">Metal-binding</keyword>
<dbReference type="InterPro" id="IPR051964">
    <property type="entry name" value="Chaperone_stress_response"/>
</dbReference>
<dbReference type="SUPFAM" id="SSF57667">
    <property type="entry name" value="beta-beta-alpha zinc fingers"/>
    <property type="match status" value="1"/>
</dbReference>
<feature type="non-terminal residue" evidence="9">
    <location>
        <position position="387"/>
    </location>
</feature>
<keyword evidence="5" id="KW-0175">Coiled coil</keyword>
<protein>
    <recommendedName>
        <fullName evidence="11">DnaJ-domain-containing protein</fullName>
    </recommendedName>
</protein>
<feature type="coiled-coil region" evidence="5">
    <location>
        <begin position="215"/>
        <end position="289"/>
    </location>
</feature>